<comment type="caution">
    <text evidence="2">The sequence shown here is derived from an EMBL/GenBank/DDBJ whole genome shotgun (WGS) entry which is preliminary data.</text>
</comment>
<reference evidence="2" key="2">
    <citation type="submission" date="2020-11" db="EMBL/GenBank/DDBJ databases">
        <authorList>
            <person name="McCartney M.A."/>
            <person name="Auch B."/>
            <person name="Kono T."/>
            <person name="Mallez S."/>
            <person name="Becker A."/>
            <person name="Gohl D.M."/>
            <person name="Silverstein K.A.T."/>
            <person name="Koren S."/>
            <person name="Bechman K.B."/>
            <person name="Herman A."/>
            <person name="Abrahante J.E."/>
            <person name="Garbe J."/>
        </authorList>
    </citation>
    <scope>NUCLEOTIDE SEQUENCE</scope>
    <source>
        <strain evidence="2">Duluth1</strain>
        <tissue evidence="2">Whole animal</tissue>
    </source>
</reference>
<feature type="transmembrane region" description="Helical" evidence="1">
    <location>
        <begin position="36"/>
        <end position="55"/>
    </location>
</feature>
<keyword evidence="1" id="KW-0472">Membrane</keyword>
<name>A0A9D3YJE4_DREPO</name>
<accession>A0A9D3YJE4</accession>
<sequence>MSDYLYTIQSTIGNLRPTRREFGSVGGFQMQTVAPFAWLGGAWFASIKTIAYWQVRTLNLLRYERENF</sequence>
<evidence type="ECO:0000313" key="2">
    <source>
        <dbReference type="EMBL" id="KAH3701076.1"/>
    </source>
</evidence>
<keyword evidence="1" id="KW-1133">Transmembrane helix</keyword>
<keyword evidence="1" id="KW-0812">Transmembrane</keyword>
<dbReference type="EMBL" id="JAIWYP010000015">
    <property type="protein sequence ID" value="KAH3701076.1"/>
    <property type="molecule type" value="Genomic_DNA"/>
</dbReference>
<keyword evidence="3" id="KW-1185">Reference proteome</keyword>
<evidence type="ECO:0000256" key="1">
    <source>
        <dbReference type="SAM" id="Phobius"/>
    </source>
</evidence>
<protein>
    <submittedName>
        <fullName evidence="2">Uncharacterized protein</fullName>
    </submittedName>
</protein>
<proteinExistence type="predicted"/>
<evidence type="ECO:0000313" key="3">
    <source>
        <dbReference type="Proteomes" id="UP000828390"/>
    </source>
</evidence>
<reference evidence="2" key="1">
    <citation type="journal article" date="2019" name="bioRxiv">
        <title>The Genome of the Zebra Mussel, Dreissena polymorpha: A Resource for Invasive Species Research.</title>
        <authorList>
            <person name="McCartney M.A."/>
            <person name="Auch B."/>
            <person name="Kono T."/>
            <person name="Mallez S."/>
            <person name="Zhang Y."/>
            <person name="Obille A."/>
            <person name="Becker A."/>
            <person name="Abrahante J.E."/>
            <person name="Garbe J."/>
            <person name="Badalamenti J.P."/>
            <person name="Herman A."/>
            <person name="Mangelson H."/>
            <person name="Liachko I."/>
            <person name="Sullivan S."/>
            <person name="Sone E.D."/>
            <person name="Koren S."/>
            <person name="Silverstein K.A.T."/>
            <person name="Beckman K.B."/>
            <person name="Gohl D.M."/>
        </authorList>
    </citation>
    <scope>NUCLEOTIDE SEQUENCE</scope>
    <source>
        <strain evidence="2">Duluth1</strain>
        <tissue evidence="2">Whole animal</tissue>
    </source>
</reference>
<gene>
    <name evidence="2" type="ORF">DPMN_076060</name>
</gene>
<dbReference type="AlphaFoldDB" id="A0A9D3YJE4"/>
<organism evidence="2 3">
    <name type="scientific">Dreissena polymorpha</name>
    <name type="common">Zebra mussel</name>
    <name type="synonym">Mytilus polymorpha</name>
    <dbReference type="NCBI Taxonomy" id="45954"/>
    <lineage>
        <taxon>Eukaryota</taxon>
        <taxon>Metazoa</taxon>
        <taxon>Spiralia</taxon>
        <taxon>Lophotrochozoa</taxon>
        <taxon>Mollusca</taxon>
        <taxon>Bivalvia</taxon>
        <taxon>Autobranchia</taxon>
        <taxon>Heteroconchia</taxon>
        <taxon>Euheterodonta</taxon>
        <taxon>Imparidentia</taxon>
        <taxon>Neoheterodontei</taxon>
        <taxon>Myida</taxon>
        <taxon>Dreissenoidea</taxon>
        <taxon>Dreissenidae</taxon>
        <taxon>Dreissena</taxon>
    </lineage>
</organism>
<dbReference type="Proteomes" id="UP000828390">
    <property type="component" value="Unassembled WGS sequence"/>
</dbReference>